<dbReference type="RefSeq" id="WP_037458066.1">
    <property type="nucleotide sequence ID" value="NZ_AVFL01000022.1"/>
</dbReference>
<dbReference type="InterPro" id="IPR013096">
    <property type="entry name" value="Cupin_2"/>
</dbReference>
<accession>W9GZQ7</accession>
<reference evidence="2 3" key="1">
    <citation type="submission" date="2013-08" db="EMBL/GenBank/DDBJ databases">
        <title>The genome sequence of Skermanella stibiiresistens.</title>
        <authorList>
            <person name="Zhu W."/>
            <person name="Wang G."/>
        </authorList>
    </citation>
    <scope>NUCLEOTIDE SEQUENCE [LARGE SCALE GENOMIC DNA]</scope>
    <source>
        <strain evidence="2 3">SB22</strain>
    </source>
</reference>
<dbReference type="AlphaFoldDB" id="W9GZQ7"/>
<evidence type="ECO:0000313" key="3">
    <source>
        <dbReference type="Proteomes" id="UP000019486"/>
    </source>
</evidence>
<dbReference type="OrthoDB" id="4762975at2"/>
<dbReference type="CDD" id="cd06980">
    <property type="entry name" value="cupin_bxe_c0505"/>
    <property type="match status" value="1"/>
</dbReference>
<dbReference type="SUPFAM" id="SSF51182">
    <property type="entry name" value="RmlC-like cupins"/>
    <property type="match status" value="1"/>
</dbReference>
<dbReference type="EMBL" id="AVFL01000022">
    <property type="protein sequence ID" value="EWY37942.1"/>
    <property type="molecule type" value="Genomic_DNA"/>
</dbReference>
<name>W9GZQ7_9PROT</name>
<evidence type="ECO:0000259" key="1">
    <source>
        <dbReference type="Pfam" id="PF07883"/>
    </source>
</evidence>
<keyword evidence="3" id="KW-1185">Reference proteome</keyword>
<feature type="domain" description="Cupin type-2" evidence="1">
    <location>
        <begin position="44"/>
        <end position="109"/>
    </location>
</feature>
<dbReference type="Gene3D" id="2.60.120.10">
    <property type="entry name" value="Jelly Rolls"/>
    <property type="match status" value="1"/>
</dbReference>
<dbReference type="STRING" id="1385369.N825_16190"/>
<proteinExistence type="predicted"/>
<organism evidence="2 3">
    <name type="scientific">Skermanella stibiiresistens SB22</name>
    <dbReference type="NCBI Taxonomy" id="1385369"/>
    <lineage>
        <taxon>Bacteria</taxon>
        <taxon>Pseudomonadati</taxon>
        <taxon>Pseudomonadota</taxon>
        <taxon>Alphaproteobacteria</taxon>
        <taxon>Rhodospirillales</taxon>
        <taxon>Azospirillaceae</taxon>
        <taxon>Skermanella</taxon>
    </lineage>
</organism>
<dbReference type="InterPro" id="IPR014710">
    <property type="entry name" value="RmlC-like_jellyroll"/>
</dbReference>
<comment type="caution">
    <text evidence="2">The sequence shown here is derived from an EMBL/GenBank/DDBJ whole genome shotgun (WGS) entry which is preliminary data.</text>
</comment>
<dbReference type="Proteomes" id="UP000019486">
    <property type="component" value="Unassembled WGS sequence"/>
</dbReference>
<evidence type="ECO:0000313" key="2">
    <source>
        <dbReference type="EMBL" id="EWY37942.1"/>
    </source>
</evidence>
<dbReference type="Pfam" id="PF07883">
    <property type="entry name" value="Cupin_2"/>
    <property type="match status" value="1"/>
</dbReference>
<sequence length="124" mass="14170">MKFTVSHADGNGFTHDGLRAFFEYRDLKINEGTEGRFNAHVIRARPGESRPGEWHRHALDFQMVYVLRGWVRFEYEGVGEVLLQTGSCVHQPAGIQHREVEHSDDLEMLEITSPAEFATEAVSR</sequence>
<gene>
    <name evidence="2" type="ORF">N825_16190</name>
</gene>
<protein>
    <submittedName>
        <fullName evidence="2">Cupin</fullName>
    </submittedName>
</protein>
<dbReference type="InterPro" id="IPR011051">
    <property type="entry name" value="RmlC_Cupin_sf"/>
</dbReference>